<feature type="transmembrane region" description="Helical" evidence="7">
    <location>
        <begin position="243"/>
        <end position="265"/>
    </location>
</feature>
<feature type="transmembrane region" description="Helical" evidence="7">
    <location>
        <begin position="191"/>
        <end position="214"/>
    </location>
</feature>
<dbReference type="GO" id="GO:0042910">
    <property type="term" value="F:xenobiotic transmembrane transporter activity"/>
    <property type="evidence" value="ECO:0007669"/>
    <property type="project" value="InterPro"/>
</dbReference>
<proteinExistence type="predicted"/>
<dbReference type="Pfam" id="PF01554">
    <property type="entry name" value="MatE"/>
    <property type="match status" value="2"/>
</dbReference>
<evidence type="ECO:0000256" key="6">
    <source>
        <dbReference type="ARBA" id="ARBA00023136"/>
    </source>
</evidence>
<dbReference type="InterPro" id="IPR052031">
    <property type="entry name" value="Membrane_Transporter-Flippase"/>
</dbReference>
<feature type="transmembrane region" description="Helical" evidence="7">
    <location>
        <begin position="285"/>
        <end position="304"/>
    </location>
</feature>
<gene>
    <name evidence="8" type="ORF">SAMN02910451_00095</name>
</gene>
<dbReference type="GO" id="GO:0005886">
    <property type="term" value="C:plasma membrane"/>
    <property type="evidence" value="ECO:0007669"/>
    <property type="project" value="UniProtKB-SubCell"/>
</dbReference>
<feature type="transmembrane region" description="Helical" evidence="7">
    <location>
        <begin position="12"/>
        <end position="29"/>
    </location>
</feature>
<evidence type="ECO:0000256" key="5">
    <source>
        <dbReference type="ARBA" id="ARBA00022989"/>
    </source>
</evidence>
<organism evidence="8 9">
    <name type="scientific">Butyrivibrio hungatei</name>
    <dbReference type="NCBI Taxonomy" id="185008"/>
    <lineage>
        <taxon>Bacteria</taxon>
        <taxon>Bacillati</taxon>
        <taxon>Bacillota</taxon>
        <taxon>Clostridia</taxon>
        <taxon>Lachnospirales</taxon>
        <taxon>Lachnospiraceae</taxon>
        <taxon>Butyrivibrio</taxon>
    </lineage>
</organism>
<dbReference type="PANTHER" id="PTHR43549">
    <property type="entry name" value="MULTIDRUG RESISTANCE PROTEIN YPNP-RELATED"/>
    <property type="match status" value="1"/>
</dbReference>
<feature type="transmembrane region" description="Helical" evidence="7">
    <location>
        <begin position="366"/>
        <end position="383"/>
    </location>
</feature>
<sequence>MTKDKDLTKGRPFNLIFSFAASMMLGNVFQQLYTVVDSIIIGKKIGPMGLAAIGGTDWLIFLVNGFLIGLIQGFSVLLGNKYGEKNEKAFKHYYKKARLICIVIAIAFVIVLTAGSGVLLSVIGTKDEVFDNAKTYVDIIFMGIPFLVFYQFFAATLRSCGNSRIPLAAMTVSSLCNIVFDYVFICVIKLGIAGAALGTVMSECVVMIICGYHLHKNHTVTFGEQKEAEKEEVFEEGGTYKKLLTVGLPMALQSVITAVGGLIVISNVNRYDIDFLTGYTIAGKIYALLEIAASSYGMAVVAYVSQNYGAKKFTRIRQGVRVSLLLGVATALVCSFIMIFFGEKSMHLFVDAENISQRVFEYGKEYLLILGLFYPLLYILYIVRASLQGIGNTLIPMISSMGQLVMRVSCAIVLTKVIGCSGIYYGEIGAWMMADIILIATYIHEIRRSN</sequence>
<dbReference type="AlphaFoldDB" id="A0A1G5ABY7"/>
<dbReference type="Proteomes" id="UP000183047">
    <property type="component" value="Unassembled WGS sequence"/>
</dbReference>
<reference evidence="9" key="1">
    <citation type="submission" date="2016-10" db="EMBL/GenBank/DDBJ databases">
        <authorList>
            <person name="Varghese N."/>
            <person name="Submissions S."/>
        </authorList>
    </citation>
    <scope>NUCLEOTIDE SEQUENCE [LARGE SCALE GENOMIC DNA]</scope>
    <source>
        <strain evidence="9">XBD2006</strain>
    </source>
</reference>
<feature type="transmembrane region" description="Helical" evidence="7">
    <location>
        <begin position="135"/>
        <end position="153"/>
    </location>
</feature>
<dbReference type="NCBIfam" id="TIGR00797">
    <property type="entry name" value="matE"/>
    <property type="match status" value="1"/>
</dbReference>
<keyword evidence="2" id="KW-0813">Transport</keyword>
<dbReference type="PIRSF" id="PIRSF006603">
    <property type="entry name" value="DinF"/>
    <property type="match status" value="1"/>
</dbReference>
<dbReference type="RefSeq" id="WP_074460976.1">
    <property type="nucleotide sequence ID" value="NZ_FMUR01000003.1"/>
</dbReference>
<evidence type="ECO:0000256" key="7">
    <source>
        <dbReference type="SAM" id="Phobius"/>
    </source>
</evidence>
<dbReference type="EMBL" id="FMUR01000003">
    <property type="protein sequence ID" value="SCX75394.1"/>
    <property type="molecule type" value="Genomic_DNA"/>
</dbReference>
<keyword evidence="3" id="KW-1003">Cell membrane</keyword>
<dbReference type="InterPro" id="IPR002528">
    <property type="entry name" value="MATE_fam"/>
</dbReference>
<feature type="transmembrane region" description="Helical" evidence="7">
    <location>
        <begin position="99"/>
        <end position="123"/>
    </location>
</feature>
<protein>
    <submittedName>
        <fullName evidence="8">Putative efflux protein, MATE family</fullName>
    </submittedName>
</protein>
<evidence type="ECO:0000313" key="8">
    <source>
        <dbReference type="EMBL" id="SCX75394.1"/>
    </source>
</evidence>
<keyword evidence="9" id="KW-1185">Reference proteome</keyword>
<evidence type="ECO:0000256" key="1">
    <source>
        <dbReference type="ARBA" id="ARBA00004651"/>
    </source>
</evidence>
<feature type="transmembrane region" description="Helical" evidence="7">
    <location>
        <begin position="324"/>
        <end position="342"/>
    </location>
</feature>
<keyword evidence="5 7" id="KW-1133">Transmembrane helix</keyword>
<evidence type="ECO:0000256" key="4">
    <source>
        <dbReference type="ARBA" id="ARBA00022692"/>
    </source>
</evidence>
<comment type="subcellular location">
    <subcellularLocation>
        <location evidence="1">Cell membrane</location>
        <topology evidence="1">Multi-pass membrane protein</topology>
    </subcellularLocation>
</comment>
<feature type="transmembrane region" description="Helical" evidence="7">
    <location>
        <begin position="165"/>
        <end position="185"/>
    </location>
</feature>
<keyword evidence="6 7" id="KW-0472">Membrane</keyword>
<accession>A0A1G5ABY7</accession>
<evidence type="ECO:0000256" key="3">
    <source>
        <dbReference type="ARBA" id="ARBA00022475"/>
    </source>
</evidence>
<feature type="transmembrane region" description="Helical" evidence="7">
    <location>
        <begin position="404"/>
        <end position="424"/>
    </location>
</feature>
<dbReference type="PANTHER" id="PTHR43549:SF3">
    <property type="entry name" value="MULTIDRUG RESISTANCE PROTEIN YPNP-RELATED"/>
    <property type="match status" value="1"/>
</dbReference>
<feature type="transmembrane region" description="Helical" evidence="7">
    <location>
        <begin position="58"/>
        <end position="78"/>
    </location>
</feature>
<evidence type="ECO:0000256" key="2">
    <source>
        <dbReference type="ARBA" id="ARBA00022448"/>
    </source>
</evidence>
<name>A0A1G5ABY7_9FIRM</name>
<dbReference type="InterPro" id="IPR048279">
    <property type="entry name" value="MdtK-like"/>
</dbReference>
<dbReference type="GO" id="GO:0015297">
    <property type="term" value="F:antiporter activity"/>
    <property type="evidence" value="ECO:0007669"/>
    <property type="project" value="InterPro"/>
</dbReference>
<evidence type="ECO:0000313" key="9">
    <source>
        <dbReference type="Proteomes" id="UP000183047"/>
    </source>
</evidence>
<keyword evidence="4 7" id="KW-0812">Transmembrane</keyword>